<feature type="domain" description="AMP-dependent synthetase/ligase" evidence="3">
    <location>
        <begin position="30"/>
        <end position="430"/>
    </location>
</feature>
<evidence type="ECO:0000313" key="5">
    <source>
        <dbReference type="Proteomes" id="UP001221302"/>
    </source>
</evidence>
<dbReference type="RefSeq" id="WP_321536523.1">
    <property type="nucleotide sequence ID" value="NZ_JARGDL010000018.1"/>
</dbReference>
<protein>
    <submittedName>
        <fullName evidence="4">Long-chain fatty acid--CoA ligase</fullName>
    </submittedName>
</protein>
<dbReference type="AlphaFoldDB" id="A0AAE3TEV4"/>
<dbReference type="InterPro" id="IPR000873">
    <property type="entry name" value="AMP-dep_synth/lig_dom"/>
</dbReference>
<dbReference type="CDD" id="cd05907">
    <property type="entry name" value="VL_LC_FACS_like"/>
    <property type="match status" value="1"/>
</dbReference>
<dbReference type="EMBL" id="JARGDL010000018">
    <property type="protein sequence ID" value="MDF1612752.1"/>
    <property type="molecule type" value="Genomic_DNA"/>
</dbReference>
<dbReference type="Pfam" id="PF00501">
    <property type="entry name" value="AMP-binding"/>
    <property type="match status" value="1"/>
</dbReference>
<proteinExistence type="predicted"/>
<evidence type="ECO:0000313" key="4">
    <source>
        <dbReference type="EMBL" id="MDF1612752.1"/>
    </source>
</evidence>
<gene>
    <name evidence="4" type="ORF">P0M35_11370</name>
</gene>
<accession>A0AAE3TEV4</accession>
<keyword evidence="1" id="KW-0547">Nucleotide-binding</keyword>
<keyword evidence="4" id="KW-0436">Ligase</keyword>
<organism evidence="4 5">
    <name type="scientific">Stygiobacter electus</name>
    <dbReference type="NCBI Taxonomy" id="3032292"/>
    <lineage>
        <taxon>Bacteria</taxon>
        <taxon>Pseudomonadati</taxon>
        <taxon>Ignavibacteriota</taxon>
        <taxon>Ignavibacteria</taxon>
        <taxon>Ignavibacteriales</taxon>
        <taxon>Melioribacteraceae</taxon>
        <taxon>Stygiobacter</taxon>
    </lineage>
</organism>
<dbReference type="SUPFAM" id="SSF56801">
    <property type="entry name" value="Acetyl-CoA synthetase-like"/>
    <property type="match status" value="1"/>
</dbReference>
<evidence type="ECO:0000256" key="2">
    <source>
        <dbReference type="ARBA" id="ARBA00022840"/>
    </source>
</evidence>
<name>A0AAE3TEV4_9BACT</name>
<keyword evidence="5" id="KW-1185">Reference proteome</keyword>
<dbReference type="GO" id="GO:0005524">
    <property type="term" value="F:ATP binding"/>
    <property type="evidence" value="ECO:0007669"/>
    <property type="project" value="UniProtKB-KW"/>
</dbReference>
<evidence type="ECO:0000259" key="3">
    <source>
        <dbReference type="Pfam" id="PF00501"/>
    </source>
</evidence>
<sequence length="611" mass="70466">MYIEIKKISLKSNEVNMVEPTRLFDLITYQKENFPRKDSISDKKDGKWITFSTEEVQSVVDKFSLGLLKLGVKPGEKLAIISPNRTEWNFVDLGILQVGCVDVPVYPNISVQEYEYIFNDAEVKYAFVANEDLYQKIFSIKHKVKSLIDIYTLDKLEGKKHWKEILELADESLRERLNQIKETVKQDDVATIIYTSGTTGVQKGVMLSHKNILSNVKSIKQIMPIGNNDRVLSFLPICHIFERTAVYYYMSIGAAIYYAESIDKVGDNLKEVKPNYFTTVPRLLEKIYDRIMEVGRNLKQPKQAIFGWAVNLANHYHPQGKTNWFYNLRLWFARKLVFHKWIEALGGEVKGIISGAAALQPRLGRIFTAAGVNIVEGYGLTETSPVITCNRFEDFYIGTVGYPIPDVEIKLDPETGEILTKGPNVMLGYYNKPEDTKKAIDEDGWFHTGDIGVMIDNKYLKITDRLKEVFKLSGGKFVAPLPIENKMKESLFIRNIMVIGENEKFCAALVVPEFDFIKKWCEKKSVKDYLDKGMTCSDAVKERIWKEIQHYNKRFSHIEQIKKFELVDKDWTVDSGELTPTLKLKRREIMKNYKHLIEKIYSEQSTTNHTN</sequence>
<dbReference type="PANTHER" id="PTHR43272">
    <property type="entry name" value="LONG-CHAIN-FATTY-ACID--COA LIGASE"/>
    <property type="match status" value="1"/>
</dbReference>
<evidence type="ECO:0000256" key="1">
    <source>
        <dbReference type="ARBA" id="ARBA00022741"/>
    </source>
</evidence>
<comment type="caution">
    <text evidence="4">The sequence shown here is derived from an EMBL/GenBank/DDBJ whole genome shotgun (WGS) entry which is preliminary data.</text>
</comment>
<dbReference type="InterPro" id="IPR042099">
    <property type="entry name" value="ANL_N_sf"/>
</dbReference>
<dbReference type="Pfam" id="PF23562">
    <property type="entry name" value="AMP-binding_C_3"/>
    <property type="match status" value="1"/>
</dbReference>
<dbReference type="GO" id="GO:0004467">
    <property type="term" value="F:long-chain fatty acid-CoA ligase activity"/>
    <property type="evidence" value="ECO:0007669"/>
    <property type="project" value="TreeGrafter"/>
</dbReference>
<dbReference type="PANTHER" id="PTHR43272:SF33">
    <property type="entry name" value="AMP-BINDING DOMAIN-CONTAINING PROTEIN-RELATED"/>
    <property type="match status" value="1"/>
</dbReference>
<keyword evidence="2" id="KW-0067">ATP-binding</keyword>
<dbReference type="Gene3D" id="3.40.50.12780">
    <property type="entry name" value="N-terminal domain of ligase-like"/>
    <property type="match status" value="1"/>
</dbReference>
<dbReference type="Proteomes" id="UP001221302">
    <property type="component" value="Unassembled WGS sequence"/>
</dbReference>
<reference evidence="4" key="1">
    <citation type="submission" date="2023-03" db="EMBL/GenBank/DDBJ databases">
        <title>Stygiobacter electus gen. nov., sp. nov., facultatively anaerobic thermotolerant bacterium of the class Ignavibacteria from a well of Yessentuki mineral water deposit.</title>
        <authorList>
            <person name="Podosokorskaya O.A."/>
            <person name="Elcheninov A.G."/>
            <person name="Petrova N.F."/>
            <person name="Zavarzina D.G."/>
            <person name="Kublanov I.V."/>
            <person name="Merkel A.Y."/>
        </authorList>
    </citation>
    <scope>NUCLEOTIDE SEQUENCE</scope>
    <source>
        <strain evidence="4">09-Me</strain>
    </source>
</reference>
<dbReference type="GO" id="GO:0016020">
    <property type="term" value="C:membrane"/>
    <property type="evidence" value="ECO:0007669"/>
    <property type="project" value="TreeGrafter"/>
</dbReference>